<evidence type="ECO:0008006" key="3">
    <source>
        <dbReference type="Google" id="ProtNLM"/>
    </source>
</evidence>
<proteinExistence type="predicted"/>
<evidence type="ECO:0000313" key="2">
    <source>
        <dbReference type="Proteomes" id="UP001652504"/>
    </source>
</evidence>
<comment type="caution">
    <text evidence="1">The sequence shown here is derived from an EMBL/GenBank/DDBJ whole genome shotgun (WGS) entry which is preliminary data.</text>
</comment>
<evidence type="ECO:0000313" key="1">
    <source>
        <dbReference type="EMBL" id="MCV2884178.1"/>
    </source>
</evidence>
<name>A0ABT3A669_9ALTE</name>
<gene>
    <name evidence="1" type="ORF">OE749_05685</name>
</gene>
<dbReference type="EMBL" id="JAOWKX010000002">
    <property type="protein sequence ID" value="MCV2884178.1"/>
    <property type="molecule type" value="Genomic_DNA"/>
</dbReference>
<dbReference type="RefSeq" id="WP_263711384.1">
    <property type="nucleotide sequence ID" value="NZ_JAOWKX010000002.1"/>
</dbReference>
<reference evidence="1 2" key="1">
    <citation type="submission" date="2022-10" db="EMBL/GenBank/DDBJ databases">
        <title>Aestuariibacter sp. AA17 isolated from Montipora capitata coral fragment.</title>
        <authorList>
            <person name="Emsley S.A."/>
            <person name="Pfannmuller K.M."/>
            <person name="Loughran R.M."/>
            <person name="Shlafstein M."/>
            <person name="Papke E."/>
            <person name="Saw J.H."/>
            <person name="Ushijima B."/>
            <person name="Videau P."/>
        </authorList>
    </citation>
    <scope>NUCLEOTIDE SEQUENCE [LARGE SCALE GENOMIC DNA]</scope>
    <source>
        <strain evidence="1 2">AA17</strain>
    </source>
</reference>
<sequence length="1195" mass="134073">MSNTFCDKPNIGRYKRYKLKTFLTSFAISSLSCGVSAYEGELHEPIVLPPPPALDITVKHINQGDYTAPHIPAVRTTRDGRIGLYIKRPGGGNLRKFAVLRPEVLDKPFDTLPPGIPSSSSGQPFVSEIKMKNIGFSHGVSHHVALCEADNSGPVNIDGKDVYNVHVISAKYSPWEDVLVTHNLVNDEWQPVYFRYPIDENGNRIYRTDHSGEPLTREVGGEAVYRRDNEGNLILVNNQPVPVYEPGTGMQLYSNEVEITVSNPKSVEAEIEHIQVIGDAVISDAVLPNVSRFLEPMMTSDGQLLVYRVSEGGRTPLYHWQKENGDSVYGQYDTVYSYLPNACDIKNVKKPFPVAHAPFDSNINQKYGFAAQQFRDTEGHVIEDGEELKGTYPWIDREGRNLFFTAINSRLYFTTRMRSKTTHERQYQNFSRYLIRCEDQTDHCQGPGDDNSVQGVVAMGAWTQGKMVLLDSSFVDTDYTIGANQGSHKEIRLYRDGGADIWEKIGASRDTNAAHFPEKGATNTTFIDSLEHIFNYNPYMFPDTPNDVVWRMSTGRGTGDVAFDDYLNKHSVIVANMNASLTHNTEEDFGEYEATDRAQYTSGDWVVDGYPVTHLINTVNRDRGYSRMRHNDGFLNPHMSARTGLGFGYLKPRIQNAATNSGVPAYGKTFGNIRIEPVAKGGIVGKGLWLDGESGVTFELNAPLNQQDVYVGVFVDPRGPQQNSQLIEFPNETQLMLSDDHLVLAGTRMDFKQSNDNGFDFRDIEWRHFGFQFYAQPEQQGYPVDVFINGFLFKRIHISQHPLTSGNIVLGAQNNGVAAWVDEFKVIGQKLDYESACNQAHGTMVSVSASENNKKWVDYSKNYPDESHVRLSEQLDKQNQYVYSRYACLHNYERKNGLAHEKLAYPDLVARSVRQALQFPEGPLLSDKPRPDSTQNAFCLSCHTDSHANSGNVIARTLSIHDALGVDTSINAPFDARRQPLQPESKLLGSINNLDWDDCNASEIIHEHGQFWVDFCQLLSSEALEKASAISEDQLYRVIHATSKEAINIPNWRSSGQQGQLVTLTDINSCTDFDCSFRFKRVNDNTFAIITSDNPEAADNGGRGALGVLEFRFNDISIEDDVSGFRLRHNLRLLSNCPNHACEFTLSPLQDKPNQFRLRFQDGFALAKASDNNGLQIVRESDCQNQACDFIAESR</sequence>
<accession>A0ABT3A669</accession>
<keyword evidence="2" id="KW-1185">Reference proteome</keyword>
<dbReference type="Proteomes" id="UP001652504">
    <property type="component" value="Unassembled WGS sequence"/>
</dbReference>
<protein>
    <recommendedName>
        <fullName evidence="3">Hydrazine synthase alpha subunit middle domain-containing protein</fullName>
    </recommendedName>
</protein>
<organism evidence="1 2">
    <name type="scientific">Fluctibacter corallii</name>
    <dbReference type="NCBI Taxonomy" id="2984329"/>
    <lineage>
        <taxon>Bacteria</taxon>
        <taxon>Pseudomonadati</taxon>
        <taxon>Pseudomonadota</taxon>
        <taxon>Gammaproteobacteria</taxon>
        <taxon>Alteromonadales</taxon>
        <taxon>Alteromonadaceae</taxon>
        <taxon>Fluctibacter</taxon>
    </lineage>
</organism>